<sequence length="1205" mass="137949">MDFKFQEIILNLQRFIDEPYVTKKVRALIQDTVPDQGEFCYKEMRPWSRYFHNRSIIREIKLEIRAKCSFPKVSLQLSPNKDNVVNPRFVMKIIDNVAENLRDLLIFSYSRNFFRVPENQIAMVLKELKFLRGFVCFVSSRCIETKIQDTLFTHVLVVVWYTTMTAWLYLPNDNYTCLEATSVDETNSLFLGLLQERMQHTEPTICKIYIDVLQALKLEESRWYPIISVKHVVDCEVGFTKTLLHHLKEIPIYSNGAAIKATLQEMLNFLKTKLINLPVHALEFHLQEIDSAIIDAGVLVYSLYDKKEETVMEETNQVFILDFAGKIQSMQAVIYLITRKSFHLQSDLYRADGVGSTDFILDNLKDLVSLYSNSIDCVKSLLQTIQNELKCFQSVVAQQDGLQHLSAQLIGLAYEVEYIFDACKKKDVPDWCLFFWILNIGEDIRVLMAEVAEIQEKDVSDLALHDTEDATRSHNSSRLTMNPVVNDEVVGLTNVMDELRGTLVEGSSNLDVVSIVGMPGVGKTTLANKLYFDQSVVAHFDIRAQCCVSQEYTRKDLLSTILGDLIGRTARLDEEAEDVLADKLRKQLFGARYLILIDDIWETSAWDDLKLCFHDANNGSRIILTTRHYDVAFHAKHDTDPLVLQLLSNDESWMLLQNKVFNKESCPLALQDVGKRIAQKCGGLPLSIVLVAGTLARMEKEKHCWEQVAADLGPHIHAQSEDTINLSYQSLPHHLKLCFLYFGVFSEDREIQVSKLTWLWISEGFVKAHTEKLSEDIANGYLDNLVERNLVMVAKNSFDGKIKACRIHDLLLEFCRKKAKLENFLERIKGDSHTYPFHCFAPECKTPCRLSLYSRCSDLAKRCLSFSHLKSFQFRESRNIAFSSINLASYTFRRFKFLRVLDIELTIVDSFPQELTLLRYLAFRTAKDTLSLPANLLNLETLIVQGLGGRVSVPDTIWEMVKLRHLHIYDQAFFTLNKEEGFSESSSKMDDLQTISSVCFSCVENADKVLEKTPNLRKLRCEVSKLDGSFPAFSKLKKLEMLKISSGSTLTWINNLKFPSYLKKLTLSNFCINLNEVTTLSNLEVEVLKLVGVTISSNTWKVKDEQFSKLKFLKLENPSFSEWDVSDGAFPCLEHLVLKRCRHLKVIPSCFGYMPSLKSIEVKSCKESLAESAIVIKGMQVEEIGYSGFEVFIHNLNNDTPLLRP</sequence>
<keyword evidence="8" id="KW-0677">Repeat</keyword>
<dbReference type="Pfam" id="PF00931">
    <property type="entry name" value="NB-ARC"/>
    <property type="match status" value="1"/>
</dbReference>
<keyword evidence="11" id="KW-0067">ATP-binding</keyword>
<keyword evidence="10" id="KW-0611">Plant defense</keyword>
<comment type="similarity">
    <text evidence="4">Belongs to the disease resistance NB-LRR family.</text>
</comment>
<protein>
    <submittedName>
        <fullName evidence="18">Uncharacterized protein</fullName>
    </submittedName>
</protein>
<dbReference type="InterPro" id="IPR038005">
    <property type="entry name" value="RX-like_CC"/>
</dbReference>
<dbReference type="InterPro" id="IPR042197">
    <property type="entry name" value="Apaf_helical"/>
</dbReference>
<dbReference type="InterPro" id="IPR055414">
    <property type="entry name" value="LRR_R13L4/SHOC2-like"/>
</dbReference>
<evidence type="ECO:0000259" key="17">
    <source>
        <dbReference type="Pfam" id="PF23598"/>
    </source>
</evidence>
<evidence type="ECO:0000256" key="11">
    <source>
        <dbReference type="ARBA" id="ARBA00022840"/>
    </source>
</evidence>
<evidence type="ECO:0000256" key="4">
    <source>
        <dbReference type="ARBA" id="ARBA00008894"/>
    </source>
</evidence>
<dbReference type="InterPro" id="IPR036388">
    <property type="entry name" value="WH-like_DNA-bd_sf"/>
</dbReference>
<dbReference type="InterPro" id="IPR021929">
    <property type="entry name" value="R1A-like_N"/>
</dbReference>
<dbReference type="Pfam" id="PF23559">
    <property type="entry name" value="WHD_DRP"/>
    <property type="match status" value="1"/>
</dbReference>
<dbReference type="InterPro" id="IPR058922">
    <property type="entry name" value="WHD_DRP"/>
</dbReference>
<keyword evidence="7" id="KW-0381">Hypersensitive response</keyword>
<gene>
    <name evidence="18" type="ORF">HAX54_033335</name>
</gene>
<evidence type="ECO:0000259" key="16">
    <source>
        <dbReference type="Pfam" id="PF23559"/>
    </source>
</evidence>
<evidence type="ECO:0000256" key="7">
    <source>
        <dbReference type="ARBA" id="ARBA00022667"/>
    </source>
</evidence>
<evidence type="ECO:0000256" key="1">
    <source>
        <dbReference type="ARBA" id="ARBA00002074"/>
    </source>
</evidence>
<dbReference type="PANTHER" id="PTHR23155">
    <property type="entry name" value="DISEASE RESISTANCE PROTEIN RP"/>
    <property type="match status" value="1"/>
</dbReference>
<dbReference type="Gene3D" id="1.10.10.10">
    <property type="entry name" value="Winged helix-like DNA-binding domain superfamily/Winged helix DNA-binding domain"/>
    <property type="match status" value="1"/>
</dbReference>
<feature type="domain" description="Disease resistance R13L4/SHOC-2-like LRR" evidence="17">
    <location>
        <begin position="884"/>
        <end position="1164"/>
    </location>
</feature>
<comment type="subcellular location">
    <subcellularLocation>
        <location evidence="3">Cytoplasm</location>
    </subcellularLocation>
    <subcellularLocation>
        <location evidence="2">Membrane</location>
        <topology evidence="2">Peripheral membrane protein</topology>
    </subcellularLocation>
</comment>
<feature type="domain" description="NB-ARC" evidence="14">
    <location>
        <begin position="494"/>
        <end position="665"/>
    </location>
</feature>
<dbReference type="Pfam" id="PF12061">
    <property type="entry name" value="NB-LRR"/>
    <property type="match status" value="1"/>
</dbReference>
<organism evidence="18 19">
    <name type="scientific">Datura stramonium</name>
    <name type="common">Jimsonweed</name>
    <name type="synonym">Common thornapple</name>
    <dbReference type="NCBI Taxonomy" id="4076"/>
    <lineage>
        <taxon>Eukaryota</taxon>
        <taxon>Viridiplantae</taxon>
        <taxon>Streptophyta</taxon>
        <taxon>Embryophyta</taxon>
        <taxon>Tracheophyta</taxon>
        <taxon>Spermatophyta</taxon>
        <taxon>Magnoliopsida</taxon>
        <taxon>eudicotyledons</taxon>
        <taxon>Gunneridae</taxon>
        <taxon>Pentapetalae</taxon>
        <taxon>asterids</taxon>
        <taxon>lamiids</taxon>
        <taxon>Solanales</taxon>
        <taxon>Solanaceae</taxon>
        <taxon>Solanoideae</taxon>
        <taxon>Datureae</taxon>
        <taxon>Datura</taxon>
    </lineage>
</organism>
<dbReference type="PRINTS" id="PR00364">
    <property type="entry name" value="DISEASERSIST"/>
</dbReference>
<name>A0ABS8SD90_DATST</name>
<evidence type="ECO:0000256" key="9">
    <source>
        <dbReference type="ARBA" id="ARBA00022741"/>
    </source>
</evidence>
<reference evidence="18 19" key="1">
    <citation type="journal article" date="2021" name="BMC Genomics">
        <title>Datura genome reveals duplications of psychoactive alkaloid biosynthetic genes and high mutation rate following tissue culture.</title>
        <authorList>
            <person name="Rajewski A."/>
            <person name="Carter-House D."/>
            <person name="Stajich J."/>
            <person name="Litt A."/>
        </authorList>
    </citation>
    <scope>NUCLEOTIDE SEQUENCE [LARGE SCALE GENOMIC DNA]</scope>
    <source>
        <strain evidence="18">AR-01</strain>
    </source>
</reference>
<dbReference type="SUPFAM" id="SSF52540">
    <property type="entry name" value="P-loop containing nucleoside triphosphate hydrolases"/>
    <property type="match status" value="1"/>
</dbReference>
<dbReference type="Gene3D" id="3.40.50.300">
    <property type="entry name" value="P-loop containing nucleotide triphosphate hydrolases"/>
    <property type="match status" value="1"/>
</dbReference>
<dbReference type="CDD" id="cd14798">
    <property type="entry name" value="RX-CC_like"/>
    <property type="match status" value="1"/>
</dbReference>
<evidence type="ECO:0000313" key="19">
    <source>
        <dbReference type="Proteomes" id="UP000823775"/>
    </source>
</evidence>
<dbReference type="InterPro" id="IPR032675">
    <property type="entry name" value="LRR_dom_sf"/>
</dbReference>
<feature type="domain" description="Disease resistance protein winged helix" evidence="16">
    <location>
        <begin position="744"/>
        <end position="814"/>
    </location>
</feature>
<evidence type="ECO:0000256" key="8">
    <source>
        <dbReference type="ARBA" id="ARBA00022737"/>
    </source>
</evidence>
<dbReference type="Pfam" id="PF23598">
    <property type="entry name" value="LRR_14"/>
    <property type="match status" value="1"/>
</dbReference>
<evidence type="ECO:0000256" key="10">
    <source>
        <dbReference type="ARBA" id="ARBA00022821"/>
    </source>
</evidence>
<dbReference type="SUPFAM" id="SSF52058">
    <property type="entry name" value="L domain-like"/>
    <property type="match status" value="1"/>
</dbReference>
<evidence type="ECO:0000259" key="15">
    <source>
        <dbReference type="Pfam" id="PF12061"/>
    </source>
</evidence>
<comment type="caution">
    <text evidence="18">The sequence shown here is derived from an EMBL/GenBank/DDBJ whole genome shotgun (WGS) entry which is preliminary data.</text>
</comment>
<evidence type="ECO:0000313" key="18">
    <source>
        <dbReference type="EMBL" id="MCD7456852.1"/>
    </source>
</evidence>
<dbReference type="Gene3D" id="1.10.8.430">
    <property type="entry name" value="Helical domain of apoptotic protease-activating factors"/>
    <property type="match status" value="1"/>
</dbReference>
<keyword evidence="19" id="KW-1185">Reference proteome</keyword>
<accession>A0ABS8SD90</accession>
<keyword evidence="5" id="KW-0963">Cytoplasm</keyword>
<evidence type="ECO:0000256" key="6">
    <source>
        <dbReference type="ARBA" id="ARBA00022614"/>
    </source>
</evidence>
<keyword evidence="13" id="KW-0472">Membrane</keyword>
<dbReference type="EMBL" id="JACEIK010000426">
    <property type="protein sequence ID" value="MCD7456852.1"/>
    <property type="molecule type" value="Genomic_DNA"/>
</dbReference>
<evidence type="ECO:0000256" key="3">
    <source>
        <dbReference type="ARBA" id="ARBA00004496"/>
    </source>
</evidence>
<dbReference type="InterPro" id="IPR002182">
    <property type="entry name" value="NB-ARC"/>
</dbReference>
<feature type="domain" description="Late blight resistance protein R1A-like N-terminal" evidence="15">
    <location>
        <begin position="57"/>
        <end position="342"/>
    </location>
</feature>
<comment type="function">
    <text evidence="1">Confers resistance to late blight (Phytophthora infestans) races carrying the avirulence gene Avr1. Resistance proteins guard the plant against pathogens that contain an appropriate avirulence protein via an indirect interaction with this avirulence protein. That triggers a defense system including the hypersensitive response, which restricts the pathogen growth.</text>
</comment>
<evidence type="ECO:0000256" key="2">
    <source>
        <dbReference type="ARBA" id="ARBA00004170"/>
    </source>
</evidence>
<keyword evidence="9" id="KW-0547">Nucleotide-binding</keyword>
<evidence type="ECO:0000256" key="5">
    <source>
        <dbReference type="ARBA" id="ARBA00022490"/>
    </source>
</evidence>
<evidence type="ECO:0000259" key="14">
    <source>
        <dbReference type="Pfam" id="PF00931"/>
    </source>
</evidence>
<dbReference type="InterPro" id="IPR044974">
    <property type="entry name" value="Disease_R_plants"/>
</dbReference>
<proteinExistence type="inferred from homology"/>
<evidence type="ECO:0000256" key="13">
    <source>
        <dbReference type="ARBA" id="ARBA00023136"/>
    </source>
</evidence>
<dbReference type="PANTHER" id="PTHR23155:SF1152">
    <property type="entry name" value="AAA+ ATPASE DOMAIN-CONTAINING PROTEIN"/>
    <property type="match status" value="1"/>
</dbReference>
<dbReference type="InterPro" id="IPR027417">
    <property type="entry name" value="P-loop_NTPase"/>
</dbReference>
<keyword evidence="12" id="KW-0175">Coiled coil</keyword>
<evidence type="ECO:0000256" key="12">
    <source>
        <dbReference type="ARBA" id="ARBA00023054"/>
    </source>
</evidence>
<dbReference type="Proteomes" id="UP000823775">
    <property type="component" value="Unassembled WGS sequence"/>
</dbReference>
<dbReference type="Gene3D" id="3.80.10.10">
    <property type="entry name" value="Ribonuclease Inhibitor"/>
    <property type="match status" value="1"/>
</dbReference>
<keyword evidence="6" id="KW-0433">Leucine-rich repeat</keyword>